<keyword evidence="1" id="KW-0819">tRNA processing</keyword>
<dbReference type="KEGG" id="hcz:G9Q37_17150"/>
<sequence>MQRLRSRQQFQAVLANAPVAKTPHFALHRLALGNAEGGSPLFPEPGPWLGVLVPKRWARRAVTRNAIRRQIYATAPAASALPAAAHVVRLRLGFDKARFVSASSPALKRAVREELLQLWARALPRPAPAAPGHVA</sequence>
<reference evidence="6 7" key="1">
    <citation type="submission" date="2020-03" db="EMBL/GenBank/DDBJ databases">
        <title>Hydrogenophaga sp. nov. isolated from cyanobacterial mat.</title>
        <authorList>
            <person name="Thorat V."/>
            <person name="Kirdat K."/>
            <person name="Tiwarekar B."/>
            <person name="Costa E.D."/>
            <person name="Yadav A."/>
        </authorList>
    </citation>
    <scope>NUCLEOTIDE SEQUENCE [LARGE SCALE GENOMIC DNA]</scope>
    <source>
        <strain evidence="6 7">BA0156</strain>
    </source>
</reference>
<evidence type="ECO:0000256" key="1">
    <source>
        <dbReference type="ARBA" id="ARBA00022694"/>
    </source>
</evidence>
<keyword evidence="3" id="KW-0255">Endonuclease</keyword>
<proteinExistence type="predicted"/>
<dbReference type="Gene3D" id="3.30.230.10">
    <property type="match status" value="1"/>
</dbReference>
<gene>
    <name evidence="6" type="ORF">G9Q37_17150</name>
</gene>
<evidence type="ECO:0000313" key="7">
    <source>
        <dbReference type="Proteomes" id="UP000503162"/>
    </source>
</evidence>
<dbReference type="GO" id="GO:0004526">
    <property type="term" value="F:ribonuclease P activity"/>
    <property type="evidence" value="ECO:0007669"/>
    <property type="project" value="InterPro"/>
</dbReference>
<organism evidence="6 7">
    <name type="scientific">Hydrogenophaga crocea</name>
    <dbReference type="NCBI Taxonomy" id="2716225"/>
    <lineage>
        <taxon>Bacteria</taxon>
        <taxon>Pseudomonadati</taxon>
        <taxon>Pseudomonadota</taxon>
        <taxon>Betaproteobacteria</taxon>
        <taxon>Burkholderiales</taxon>
        <taxon>Comamonadaceae</taxon>
        <taxon>Hydrogenophaga</taxon>
    </lineage>
</organism>
<keyword evidence="2" id="KW-0540">Nuclease</keyword>
<dbReference type="Pfam" id="PF00825">
    <property type="entry name" value="Ribonuclease_P"/>
    <property type="match status" value="1"/>
</dbReference>
<evidence type="ECO:0000256" key="4">
    <source>
        <dbReference type="ARBA" id="ARBA00022801"/>
    </source>
</evidence>
<dbReference type="InterPro" id="IPR020568">
    <property type="entry name" value="Ribosomal_Su5_D2-typ_SF"/>
</dbReference>
<dbReference type="EMBL" id="CP049989">
    <property type="protein sequence ID" value="QIM54835.1"/>
    <property type="molecule type" value="Genomic_DNA"/>
</dbReference>
<keyword evidence="7" id="KW-1185">Reference proteome</keyword>
<evidence type="ECO:0000256" key="5">
    <source>
        <dbReference type="ARBA" id="ARBA00022884"/>
    </source>
</evidence>
<evidence type="ECO:0000256" key="3">
    <source>
        <dbReference type="ARBA" id="ARBA00022759"/>
    </source>
</evidence>
<evidence type="ECO:0000313" key="6">
    <source>
        <dbReference type="EMBL" id="QIM54835.1"/>
    </source>
</evidence>
<name>A0A6G8IP70_9BURK</name>
<dbReference type="InterPro" id="IPR014721">
    <property type="entry name" value="Ribsml_uS5_D2-typ_fold_subgr"/>
</dbReference>
<dbReference type="InterPro" id="IPR000100">
    <property type="entry name" value="RNase_P"/>
</dbReference>
<dbReference type="GO" id="GO:0000049">
    <property type="term" value="F:tRNA binding"/>
    <property type="evidence" value="ECO:0007669"/>
    <property type="project" value="InterPro"/>
</dbReference>
<dbReference type="AlphaFoldDB" id="A0A6G8IP70"/>
<keyword evidence="4" id="KW-0378">Hydrolase</keyword>
<protein>
    <submittedName>
        <fullName evidence="6">Ribonuclease P protein component</fullName>
    </submittedName>
</protein>
<dbReference type="RefSeq" id="WP_166231431.1">
    <property type="nucleotide sequence ID" value="NZ_CP049989.1"/>
</dbReference>
<evidence type="ECO:0000256" key="2">
    <source>
        <dbReference type="ARBA" id="ARBA00022722"/>
    </source>
</evidence>
<keyword evidence="5" id="KW-0694">RNA-binding</keyword>
<dbReference type="SUPFAM" id="SSF54211">
    <property type="entry name" value="Ribosomal protein S5 domain 2-like"/>
    <property type="match status" value="1"/>
</dbReference>
<dbReference type="Proteomes" id="UP000503162">
    <property type="component" value="Chromosome"/>
</dbReference>
<dbReference type="GO" id="GO:0008033">
    <property type="term" value="P:tRNA processing"/>
    <property type="evidence" value="ECO:0007669"/>
    <property type="project" value="UniProtKB-KW"/>
</dbReference>
<accession>A0A6G8IP70</accession>